<evidence type="ECO:0000256" key="2">
    <source>
        <dbReference type="PIRSR" id="PIRSR016184-1"/>
    </source>
</evidence>
<proteinExistence type="predicted"/>
<dbReference type="Proteomes" id="UP000191408">
    <property type="component" value="Unassembled WGS sequence"/>
</dbReference>
<dbReference type="SUPFAM" id="SSF54506">
    <property type="entry name" value="Diaminopimelate epimerase-like"/>
    <property type="match status" value="1"/>
</dbReference>
<dbReference type="InterPro" id="IPR003719">
    <property type="entry name" value="Phenazine_PhzF-like"/>
</dbReference>
<dbReference type="STRING" id="60169.A0A1V6NRA2"/>
<dbReference type="GO" id="GO:0016853">
    <property type="term" value="F:isomerase activity"/>
    <property type="evidence" value="ECO:0007669"/>
    <property type="project" value="UniProtKB-KW"/>
</dbReference>
<keyword evidence="4" id="KW-1185">Reference proteome</keyword>
<dbReference type="PANTHER" id="PTHR13774:SF39">
    <property type="entry name" value="BIOSYNTHESIS PROTEIN, PUTATIVE-RELATED"/>
    <property type="match status" value="1"/>
</dbReference>
<dbReference type="OrthoDB" id="75169at2759"/>
<dbReference type="AlphaFoldDB" id="A0A1V6NRA2"/>
<dbReference type="NCBIfam" id="TIGR00654">
    <property type="entry name" value="PhzF_family"/>
    <property type="match status" value="1"/>
</dbReference>
<protein>
    <recommendedName>
        <fullName evidence="5">Phenazine biosynthesis protein</fullName>
    </recommendedName>
</protein>
<keyword evidence="1" id="KW-0413">Isomerase</keyword>
<evidence type="ECO:0000256" key="1">
    <source>
        <dbReference type="ARBA" id="ARBA00023235"/>
    </source>
</evidence>
<dbReference type="PANTHER" id="PTHR13774">
    <property type="entry name" value="PHENAZINE BIOSYNTHESIS PROTEIN"/>
    <property type="match status" value="1"/>
</dbReference>
<evidence type="ECO:0000313" key="4">
    <source>
        <dbReference type="Proteomes" id="UP000191408"/>
    </source>
</evidence>
<reference evidence="4" key="1">
    <citation type="journal article" date="2017" name="Nat. Microbiol.">
        <title>Global analysis of biosynthetic gene clusters reveals vast potential of secondary metabolite production in Penicillium species.</title>
        <authorList>
            <person name="Nielsen J.C."/>
            <person name="Grijseels S."/>
            <person name="Prigent S."/>
            <person name="Ji B."/>
            <person name="Dainat J."/>
            <person name="Nielsen K.F."/>
            <person name="Frisvad J.C."/>
            <person name="Workman M."/>
            <person name="Nielsen J."/>
        </authorList>
    </citation>
    <scope>NUCLEOTIDE SEQUENCE [LARGE SCALE GENOMIC DNA]</scope>
    <source>
        <strain evidence="4">IBT 4502</strain>
    </source>
</reference>
<dbReference type="Gene3D" id="3.10.310.10">
    <property type="entry name" value="Diaminopimelate Epimerase, Chain A, domain 1"/>
    <property type="match status" value="2"/>
</dbReference>
<dbReference type="GO" id="GO:0005737">
    <property type="term" value="C:cytoplasm"/>
    <property type="evidence" value="ECO:0007669"/>
    <property type="project" value="TreeGrafter"/>
</dbReference>
<organism evidence="3 4">
    <name type="scientific">Penicillium polonicum</name>
    <dbReference type="NCBI Taxonomy" id="60169"/>
    <lineage>
        <taxon>Eukaryota</taxon>
        <taxon>Fungi</taxon>
        <taxon>Dikarya</taxon>
        <taxon>Ascomycota</taxon>
        <taxon>Pezizomycotina</taxon>
        <taxon>Eurotiomycetes</taxon>
        <taxon>Eurotiomycetidae</taxon>
        <taxon>Eurotiales</taxon>
        <taxon>Aspergillaceae</taxon>
        <taxon>Penicillium</taxon>
    </lineage>
</organism>
<evidence type="ECO:0000313" key="3">
    <source>
        <dbReference type="EMBL" id="OQD67062.1"/>
    </source>
</evidence>
<dbReference type="EMBL" id="MDYM01000004">
    <property type="protein sequence ID" value="OQD67062.1"/>
    <property type="molecule type" value="Genomic_DNA"/>
</dbReference>
<accession>A0A1V6NRA2</accession>
<comment type="caution">
    <text evidence="3">The sequence shown here is derived from an EMBL/GenBank/DDBJ whole genome shotgun (WGS) entry which is preliminary data.</text>
</comment>
<dbReference type="Pfam" id="PF02567">
    <property type="entry name" value="PhzC-PhzF"/>
    <property type="match status" value="1"/>
</dbReference>
<dbReference type="PIRSF" id="PIRSF016184">
    <property type="entry name" value="PhzC_PhzF"/>
    <property type="match status" value="1"/>
</dbReference>
<name>A0A1V6NRA2_PENPO</name>
<evidence type="ECO:0008006" key="5">
    <source>
        <dbReference type="Google" id="ProtNLM"/>
    </source>
</evidence>
<gene>
    <name evidence="3" type="ORF">PENPOL_c004G04439</name>
</gene>
<feature type="active site" evidence="2">
    <location>
        <position position="45"/>
    </location>
</feature>
<sequence>MVAHVHLLRVFSAGPDGGNPLPVVLNAQGMSNEEMQAVAASHKHESGFVFPAPADSHYDYEFRFWVPAHEMEMCGHATIGTVWLMSKLGMLERDQVRLLTKSGLIEAKVSRVPGDTDETKDRIWVEISQPACTVMDRMKDDYINEIVSVLGVSKDDLYPGLYIQNAATSRVKTLVPLKSVSLLNSLEPQFSRIETLCEKIGSTGLYPYAVSNLELQEFEARQFPKASGYREDAATGIAASALAFGLLRNGQVHSTDRNVKIKQGSAMGHPSEISVRFRKLGDDVNGCWIGGSAEFETAEKPL</sequence>